<comment type="caution">
    <text evidence="3">The sequence shown here is derived from an EMBL/GenBank/DDBJ whole genome shotgun (WGS) entry which is preliminary data.</text>
</comment>
<reference evidence="3 4" key="1">
    <citation type="submission" date="2021-03" db="EMBL/GenBank/DDBJ databases">
        <title>Whole genome shotgun sequence of Actinoplanes toevensis NBRC 105298.</title>
        <authorList>
            <person name="Komaki H."/>
            <person name="Tamura T."/>
        </authorList>
    </citation>
    <scope>NUCLEOTIDE SEQUENCE [LARGE SCALE GENOMIC DNA]</scope>
    <source>
        <strain evidence="3 4">NBRC 105298</strain>
    </source>
</reference>
<accession>A0A920BQZ7</accession>
<dbReference type="Gene3D" id="2.60.120.260">
    <property type="entry name" value="Galactose-binding domain-like"/>
    <property type="match status" value="1"/>
</dbReference>
<keyword evidence="4" id="KW-1185">Reference proteome</keyword>
<dbReference type="EMBL" id="BOQN01000151">
    <property type="protein sequence ID" value="GIM97590.1"/>
    <property type="molecule type" value="Genomic_DNA"/>
</dbReference>
<evidence type="ECO:0000313" key="3">
    <source>
        <dbReference type="EMBL" id="GIM97590.1"/>
    </source>
</evidence>
<dbReference type="SUPFAM" id="SSF49785">
    <property type="entry name" value="Galactose-binding domain-like"/>
    <property type="match status" value="1"/>
</dbReference>
<evidence type="ECO:0000313" key="4">
    <source>
        <dbReference type="Proteomes" id="UP000677082"/>
    </source>
</evidence>
<evidence type="ECO:0000259" key="2">
    <source>
        <dbReference type="PROSITE" id="PS50022"/>
    </source>
</evidence>
<dbReference type="SUPFAM" id="SSF69318">
    <property type="entry name" value="Integrin alpha N-terminal domain"/>
    <property type="match status" value="1"/>
</dbReference>
<proteinExistence type="predicted"/>
<sequence length="1189" mass="122816">MARPAIAALVLLTVTAGLFAPSAPAAAAPAAAAPAAASCPAAVPDPARAMARARACGVRVELLGRRSERDQVFANPNGTYTLETSAVPRRVRAADGSWTAVDTTLRPAGGTVRPRATVAGLDFSTAGAGPMARIATGGGTLALTAPWKLPAPALSGSRATYADVLPGVDLVLSARPEGFAETLVVRTRESLAKLRTVTFGVDTGLTLQPAGGGFVAADERGRTVLTSPAPKMWDSSGGAGGVGVARSTDGPVEGDRVAGIALAIGKPGLTLIPDRGLLDDPAAVLPLYIDPQVEAGRQDWAMISSGFPNEEYYNFDGKSDEGVGYCDVGLEGSCNRNQIKRLIWEYAMPPAVQGTHVLGATFRAWETHAWDCTADWVEAWQVGAVSSTTNWSNHVGTWTRGLSAVNIARRSGCANGPGWLDFNVGPAVVDAAAGRWATVAIGLKAGTENNMPGGWKRFRSDAQLLIDYNTVPPVPEGTATIGTSQRVGCDTVGRVNATGGVGFAATVTDVDAGATVLGRFEWQNVTAGGPVTALPDTPLVAPPHEFLAGLPASSLPDGQTIRWRVRAFDGLDDGGYTPWCTFIVDNKTPGQPGITATQLPPFPAAPPSTTQVGSPVTVTFGPAAGDPDIVGYYYGVGSVETVPTIWVPAGRDGRASASLVPVTSGLSKNFLTVVAVDVAGNRSPVPPTAPDAAGTRQFRANAAAATTPVPGDATGDGWADVTVPVDAGDGQAALWRWAAGAGGGLAAPAAVQDVEVRYPIATTRTVQGDFDGDRLSDVAVLTPDGANVRLSVQRSTGNALFGAPPQILTGWNINNVKLVAGNFDADPAGRTDIAVIHNDGNTTFSIRVLVANGAPGAPTFAAPATWYTHPAGFADWVNLKTFAGDFDGDGRVDIGYLYQYANCQTKMWVHYGTPGGFTTAALKWDSGAGALCWAATDLVTGDFDADGRGDVVLLNDLGGCTTTLIPFYGNADRTLGSPGRVWTSAAGAWCGGRTALSTAGATGIAAVHRCCAGFQLRGYTFTATGRSFGPPVLAYRGAAGPRGTVADANLLIGAAGTASSSAPSEWGWSLPAVTDGVTVGAGWSSWSQVDNPHTEWIDLALPEPGQVGRVVLFPRSDPTAVGYNFPQNFTIEVFDGTAWAPVASRTGYPNPSTADGHHFTFPPRTVTRIRVTGTDLKLMQFAEIEAYSG</sequence>
<keyword evidence="1" id="KW-0732">Signal</keyword>
<gene>
    <name evidence="3" type="ORF">Ato02nite_093830</name>
</gene>
<feature type="domain" description="F5/8 type C" evidence="2">
    <location>
        <begin position="1038"/>
        <end position="1189"/>
    </location>
</feature>
<dbReference type="Proteomes" id="UP000677082">
    <property type="component" value="Unassembled WGS sequence"/>
</dbReference>
<name>A0A920BQZ7_9ACTN</name>
<dbReference type="InterPro" id="IPR028994">
    <property type="entry name" value="Integrin_alpha_N"/>
</dbReference>
<dbReference type="InterPro" id="IPR000421">
    <property type="entry name" value="FA58C"/>
</dbReference>
<dbReference type="InterPro" id="IPR008979">
    <property type="entry name" value="Galactose-bd-like_sf"/>
</dbReference>
<evidence type="ECO:0000256" key="1">
    <source>
        <dbReference type="SAM" id="SignalP"/>
    </source>
</evidence>
<dbReference type="Pfam" id="PF00754">
    <property type="entry name" value="F5_F8_type_C"/>
    <property type="match status" value="1"/>
</dbReference>
<dbReference type="PROSITE" id="PS50022">
    <property type="entry name" value="FA58C_3"/>
    <property type="match status" value="1"/>
</dbReference>
<dbReference type="AlphaFoldDB" id="A0A920BQZ7"/>
<protein>
    <recommendedName>
        <fullName evidence="2">F5/8 type C domain-containing protein</fullName>
    </recommendedName>
</protein>
<feature type="chain" id="PRO_5037944063" description="F5/8 type C domain-containing protein" evidence="1">
    <location>
        <begin position="28"/>
        <end position="1189"/>
    </location>
</feature>
<dbReference type="RefSeq" id="WP_213013223.1">
    <property type="nucleotide sequence ID" value="NZ_BOQN01000151.1"/>
</dbReference>
<feature type="signal peptide" evidence="1">
    <location>
        <begin position="1"/>
        <end position="27"/>
    </location>
</feature>
<dbReference type="Gene3D" id="2.40.128.340">
    <property type="match status" value="2"/>
</dbReference>
<organism evidence="3 4">
    <name type="scientific">Paractinoplanes toevensis</name>
    <dbReference type="NCBI Taxonomy" id="571911"/>
    <lineage>
        <taxon>Bacteria</taxon>
        <taxon>Bacillati</taxon>
        <taxon>Actinomycetota</taxon>
        <taxon>Actinomycetes</taxon>
        <taxon>Micromonosporales</taxon>
        <taxon>Micromonosporaceae</taxon>
        <taxon>Paractinoplanes</taxon>
    </lineage>
</organism>